<organism evidence="2 3">
    <name type="scientific">Protopolystoma xenopodis</name>
    <dbReference type="NCBI Taxonomy" id="117903"/>
    <lineage>
        <taxon>Eukaryota</taxon>
        <taxon>Metazoa</taxon>
        <taxon>Spiralia</taxon>
        <taxon>Lophotrochozoa</taxon>
        <taxon>Platyhelminthes</taxon>
        <taxon>Monogenea</taxon>
        <taxon>Polyopisthocotylea</taxon>
        <taxon>Polystomatidea</taxon>
        <taxon>Polystomatidae</taxon>
        <taxon>Protopolystoma</taxon>
    </lineage>
</organism>
<evidence type="ECO:0008006" key="4">
    <source>
        <dbReference type="Google" id="ProtNLM"/>
    </source>
</evidence>
<feature type="compositionally biased region" description="Low complexity" evidence="1">
    <location>
        <begin position="297"/>
        <end position="327"/>
    </location>
</feature>
<reference evidence="2" key="1">
    <citation type="submission" date="2018-11" db="EMBL/GenBank/DDBJ databases">
        <authorList>
            <consortium name="Pathogen Informatics"/>
        </authorList>
    </citation>
    <scope>NUCLEOTIDE SEQUENCE</scope>
</reference>
<feature type="non-terminal residue" evidence="2">
    <location>
        <position position="561"/>
    </location>
</feature>
<feature type="region of interest" description="Disordered" evidence="1">
    <location>
        <begin position="532"/>
        <end position="561"/>
    </location>
</feature>
<evidence type="ECO:0000256" key="1">
    <source>
        <dbReference type="SAM" id="MobiDB-lite"/>
    </source>
</evidence>
<dbReference type="Gene3D" id="3.30.160.60">
    <property type="entry name" value="Classic Zinc Finger"/>
    <property type="match status" value="1"/>
</dbReference>
<comment type="caution">
    <text evidence="2">The sequence shown here is derived from an EMBL/GenBank/DDBJ whole genome shotgun (WGS) entry which is preliminary data.</text>
</comment>
<feature type="region of interest" description="Disordered" evidence="1">
    <location>
        <begin position="296"/>
        <end position="330"/>
    </location>
</feature>
<sequence length="561" mass="57151">MKILLQTAVNTLEAEIAGEATERSGLQLSGAAVSLLHTVGSILTSMTGDALDLKPAGGQQFGGRTLPPACHPILSTSSFTSSCSASSVSSAASSISSSDAQLPFPQPSAVATATATPTLPLSLVLPQASAPPQSGIPVSSPPDPAFSGLVSEVWISAVAAAAASHGGLVFPSSSSFTHSDHTVTMTTGPQGPGNLEPVVSSVGPLAGHFFPPIPGFGQFSASNLLSFYEQALPSHCNTASVTNTAASATGSIPLQSLQPLGSGLLSTPQSAHCLTPAVSRHLSAYSASPGLFAGCRTPTPTATPTPMATPTTPTTNASNSAATTPATSHIGHTSYTSARLFARHSSPAGGLVGQASSVGRLSNEPMGVAARHPLAGSMGSGPSGKSRLSARNALPAAPADFSPGPASSAGLCARLGLESALVGAGVGVGGGVSGEGVIICPVCQFDARWFSELRAHMVNHSEHRMFGCCYCVYRAKWKWDVAKHMRRCPRARHVAHLQNELLLRIVKYHPPPVGDILHNYFPQDGFPGVDIDRPISPPTATLTPESTSGPPPVFTPSTPVQ</sequence>
<keyword evidence="3" id="KW-1185">Reference proteome</keyword>
<evidence type="ECO:0000313" key="3">
    <source>
        <dbReference type="Proteomes" id="UP000784294"/>
    </source>
</evidence>
<accession>A0A448X1V3</accession>
<dbReference type="Proteomes" id="UP000784294">
    <property type="component" value="Unassembled WGS sequence"/>
</dbReference>
<dbReference type="OrthoDB" id="10004641at2759"/>
<feature type="compositionally biased region" description="Polar residues" evidence="1">
    <location>
        <begin position="538"/>
        <end position="548"/>
    </location>
</feature>
<dbReference type="EMBL" id="CAAALY010076168">
    <property type="protein sequence ID" value="VEL25779.1"/>
    <property type="molecule type" value="Genomic_DNA"/>
</dbReference>
<protein>
    <recommendedName>
        <fullName evidence="4">C2H2-type domain-containing protein</fullName>
    </recommendedName>
</protein>
<proteinExistence type="predicted"/>
<name>A0A448X1V3_9PLAT</name>
<gene>
    <name evidence="2" type="ORF">PXEA_LOCUS19219</name>
</gene>
<dbReference type="AlphaFoldDB" id="A0A448X1V3"/>
<evidence type="ECO:0000313" key="2">
    <source>
        <dbReference type="EMBL" id="VEL25779.1"/>
    </source>
</evidence>
<feature type="region of interest" description="Disordered" evidence="1">
    <location>
        <begin position="371"/>
        <end position="390"/>
    </location>
</feature>